<evidence type="ECO:0000256" key="7">
    <source>
        <dbReference type="ARBA" id="ARBA00022692"/>
    </source>
</evidence>
<comment type="subcellular location">
    <subcellularLocation>
        <location evidence="3">Cell membrane</location>
    </subcellularLocation>
    <subcellularLocation>
        <location evidence="2">Membrane</location>
        <topology evidence="2">Multi-pass membrane protein</topology>
    </subcellularLocation>
</comment>
<dbReference type="SUPFAM" id="SSF55874">
    <property type="entry name" value="ATPase domain of HSP90 chaperone/DNA topoisomerase II/histidine kinase"/>
    <property type="match status" value="1"/>
</dbReference>
<dbReference type="Proteomes" id="UP000245507">
    <property type="component" value="Unassembled WGS sequence"/>
</dbReference>
<dbReference type="OrthoDB" id="9786919at2"/>
<dbReference type="PROSITE" id="PS50885">
    <property type="entry name" value="HAMP"/>
    <property type="match status" value="1"/>
</dbReference>
<dbReference type="Pfam" id="PF00512">
    <property type="entry name" value="HisKA"/>
    <property type="match status" value="1"/>
</dbReference>
<accession>A0A316TLN4</accession>
<dbReference type="SMART" id="SM00304">
    <property type="entry name" value="HAMP"/>
    <property type="match status" value="1"/>
</dbReference>
<dbReference type="SUPFAM" id="SSF47384">
    <property type="entry name" value="Homodimeric domain of signal transducing histidine kinase"/>
    <property type="match status" value="1"/>
</dbReference>
<dbReference type="EMBL" id="QGDD01000001">
    <property type="protein sequence ID" value="PWN04698.1"/>
    <property type="molecule type" value="Genomic_DNA"/>
</dbReference>
<dbReference type="CDD" id="cd00082">
    <property type="entry name" value="HisKA"/>
    <property type="match status" value="1"/>
</dbReference>
<evidence type="ECO:0000256" key="4">
    <source>
        <dbReference type="ARBA" id="ARBA00012438"/>
    </source>
</evidence>
<dbReference type="Pfam" id="PF00672">
    <property type="entry name" value="HAMP"/>
    <property type="match status" value="1"/>
</dbReference>
<evidence type="ECO:0000256" key="8">
    <source>
        <dbReference type="ARBA" id="ARBA00022777"/>
    </source>
</evidence>
<gene>
    <name evidence="15" type="ORF">DJ010_03510</name>
</gene>
<dbReference type="InterPro" id="IPR036890">
    <property type="entry name" value="HATPase_C_sf"/>
</dbReference>
<dbReference type="RefSeq" id="WP_109692202.1">
    <property type="nucleotide sequence ID" value="NZ_QGDD01000001.1"/>
</dbReference>
<dbReference type="EC" id="2.7.13.3" evidence="4"/>
<dbReference type="InterPro" id="IPR036097">
    <property type="entry name" value="HisK_dim/P_sf"/>
</dbReference>
<evidence type="ECO:0000256" key="1">
    <source>
        <dbReference type="ARBA" id="ARBA00000085"/>
    </source>
</evidence>
<keyword evidence="5" id="KW-0597">Phosphoprotein</keyword>
<dbReference type="SMART" id="SM00388">
    <property type="entry name" value="HisKA"/>
    <property type="match status" value="1"/>
</dbReference>
<evidence type="ECO:0000256" key="11">
    <source>
        <dbReference type="ARBA" id="ARBA00023136"/>
    </source>
</evidence>
<dbReference type="InterPro" id="IPR004358">
    <property type="entry name" value="Sig_transdc_His_kin-like_C"/>
</dbReference>
<dbReference type="PROSITE" id="PS50109">
    <property type="entry name" value="HIS_KIN"/>
    <property type="match status" value="1"/>
</dbReference>
<feature type="domain" description="Histidine kinase" evidence="13">
    <location>
        <begin position="195"/>
        <end position="409"/>
    </location>
</feature>
<comment type="caution">
    <text evidence="15">The sequence shown here is derived from an EMBL/GenBank/DDBJ whole genome shotgun (WGS) entry which is preliminary data.</text>
</comment>
<feature type="domain" description="HAMP" evidence="14">
    <location>
        <begin position="129"/>
        <end position="187"/>
    </location>
</feature>
<keyword evidence="11 12" id="KW-0472">Membrane</keyword>
<evidence type="ECO:0000256" key="6">
    <source>
        <dbReference type="ARBA" id="ARBA00022679"/>
    </source>
</evidence>
<comment type="catalytic activity">
    <reaction evidence="1">
        <text>ATP + protein L-histidine = ADP + protein N-phospho-L-histidine.</text>
        <dbReference type="EC" id="2.7.13.3"/>
    </reaction>
</comment>
<proteinExistence type="predicted"/>
<evidence type="ECO:0000256" key="10">
    <source>
        <dbReference type="ARBA" id="ARBA00023012"/>
    </source>
</evidence>
<reference evidence="15 16" key="1">
    <citation type="submission" date="2018-05" db="EMBL/GenBank/DDBJ databases">
        <title>Nocardioides silvaticus genome.</title>
        <authorList>
            <person name="Li C."/>
            <person name="Wang G."/>
        </authorList>
    </citation>
    <scope>NUCLEOTIDE SEQUENCE [LARGE SCALE GENOMIC DNA]</scope>
    <source>
        <strain evidence="15 16">CCTCC AB 2018079</strain>
    </source>
</reference>
<keyword evidence="8 15" id="KW-0418">Kinase</keyword>
<evidence type="ECO:0000259" key="14">
    <source>
        <dbReference type="PROSITE" id="PS50885"/>
    </source>
</evidence>
<dbReference type="Pfam" id="PF02518">
    <property type="entry name" value="HATPase_c"/>
    <property type="match status" value="1"/>
</dbReference>
<evidence type="ECO:0000313" key="16">
    <source>
        <dbReference type="Proteomes" id="UP000245507"/>
    </source>
</evidence>
<dbReference type="GO" id="GO:0005886">
    <property type="term" value="C:plasma membrane"/>
    <property type="evidence" value="ECO:0007669"/>
    <property type="project" value="UniProtKB-SubCell"/>
</dbReference>
<dbReference type="InterPro" id="IPR050428">
    <property type="entry name" value="TCS_sensor_his_kinase"/>
</dbReference>
<protein>
    <recommendedName>
        <fullName evidence="4">histidine kinase</fullName>
        <ecNumber evidence="4">2.7.13.3</ecNumber>
    </recommendedName>
</protein>
<dbReference type="Gene3D" id="1.10.287.130">
    <property type="match status" value="1"/>
</dbReference>
<dbReference type="Gene3D" id="3.30.565.10">
    <property type="entry name" value="Histidine kinase-like ATPase, C-terminal domain"/>
    <property type="match status" value="1"/>
</dbReference>
<keyword evidence="6" id="KW-0808">Transferase</keyword>
<dbReference type="PANTHER" id="PTHR45436">
    <property type="entry name" value="SENSOR HISTIDINE KINASE YKOH"/>
    <property type="match status" value="1"/>
</dbReference>
<keyword evidence="10" id="KW-0902">Two-component regulatory system</keyword>
<name>A0A316TLN4_9ACTN</name>
<dbReference type="Gene3D" id="6.10.340.10">
    <property type="match status" value="1"/>
</dbReference>
<feature type="transmembrane region" description="Helical" evidence="12">
    <location>
        <begin position="12"/>
        <end position="39"/>
    </location>
</feature>
<evidence type="ECO:0000256" key="5">
    <source>
        <dbReference type="ARBA" id="ARBA00022553"/>
    </source>
</evidence>
<dbReference type="GO" id="GO:0000155">
    <property type="term" value="F:phosphorelay sensor kinase activity"/>
    <property type="evidence" value="ECO:0007669"/>
    <property type="project" value="InterPro"/>
</dbReference>
<keyword evidence="7 12" id="KW-0812">Transmembrane</keyword>
<evidence type="ECO:0000256" key="12">
    <source>
        <dbReference type="SAM" id="Phobius"/>
    </source>
</evidence>
<sequence>MNARLLPRRLTLRARLTVIYGGLFFAAGVVLLTATYFLFLQQLQPSGGRVLFESRIALPVEEGPTTAPDEIVVRTPGGDVLTGPDARRWVAEQEDSLRDAAGQSLLVQGGVALLVVGGVATGMGWLAAGRVLSPLHRVTATAHRISSAPAADMGLHERIGLQGPDDEVKELAAAFDSMVERLDRSFAGQRRFVANASHELRTPLTVSRAMVELAMHRPDASDDLRALGADLLVLNDRHARLISGLLDLAGAENETLDRQPVDLRDIVEHVLELTAAEAAEAEVEVAEESVEATTEGDALLLERLVANLVENGIRHNAPGGWVRVVSGPGADGGVRVEVSNTGPVVSSYDVAGLFQPFRRQTGDRLVVDRGVGLGLSIVEAIVRAHDGSVEARPREGGGLVVTVRLPSTTLS</sequence>
<keyword evidence="9 12" id="KW-1133">Transmembrane helix</keyword>
<dbReference type="InterPro" id="IPR003594">
    <property type="entry name" value="HATPase_dom"/>
</dbReference>
<dbReference type="InterPro" id="IPR005467">
    <property type="entry name" value="His_kinase_dom"/>
</dbReference>
<dbReference type="PANTHER" id="PTHR45436:SF15">
    <property type="entry name" value="SENSOR HISTIDINE KINASE CUSS"/>
    <property type="match status" value="1"/>
</dbReference>
<evidence type="ECO:0000256" key="9">
    <source>
        <dbReference type="ARBA" id="ARBA00022989"/>
    </source>
</evidence>
<dbReference type="SMART" id="SM00387">
    <property type="entry name" value="HATPase_c"/>
    <property type="match status" value="1"/>
</dbReference>
<keyword evidence="16" id="KW-1185">Reference proteome</keyword>
<feature type="transmembrane region" description="Helical" evidence="12">
    <location>
        <begin position="105"/>
        <end position="128"/>
    </location>
</feature>
<dbReference type="CDD" id="cd06225">
    <property type="entry name" value="HAMP"/>
    <property type="match status" value="1"/>
</dbReference>
<dbReference type="PRINTS" id="PR00344">
    <property type="entry name" value="BCTRLSENSOR"/>
</dbReference>
<evidence type="ECO:0000313" key="15">
    <source>
        <dbReference type="EMBL" id="PWN04698.1"/>
    </source>
</evidence>
<evidence type="ECO:0000259" key="13">
    <source>
        <dbReference type="PROSITE" id="PS50109"/>
    </source>
</evidence>
<organism evidence="15 16">
    <name type="scientific">Nocardioides silvaticus</name>
    <dbReference type="NCBI Taxonomy" id="2201891"/>
    <lineage>
        <taxon>Bacteria</taxon>
        <taxon>Bacillati</taxon>
        <taxon>Actinomycetota</taxon>
        <taxon>Actinomycetes</taxon>
        <taxon>Propionibacteriales</taxon>
        <taxon>Nocardioidaceae</taxon>
        <taxon>Nocardioides</taxon>
    </lineage>
</organism>
<evidence type="ECO:0000256" key="2">
    <source>
        <dbReference type="ARBA" id="ARBA00004141"/>
    </source>
</evidence>
<dbReference type="InterPro" id="IPR003661">
    <property type="entry name" value="HisK_dim/P_dom"/>
</dbReference>
<dbReference type="InterPro" id="IPR003660">
    <property type="entry name" value="HAMP_dom"/>
</dbReference>
<dbReference type="AlphaFoldDB" id="A0A316TLN4"/>
<evidence type="ECO:0000256" key="3">
    <source>
        <dbReference type="ARBA" id="ARBA00004236"/>
    </source>
</evidence>